<dbReference type="InterPro" id="IPR003165">
    <property type="entry name" value="Piwi"/>
</dbReference>
<reference evidence="4" key="1">
    <citation type="submission" date="2022-01" db="EMBL/GenBank/DDBJ databases">
        <title>Genome Sequence Resource for Two Populations of Ditylenchus destructor, the Migratory Endoparasitic Phytonematode.</title>
        <authorList>
            <person name="Zhang H."/>
            <person name="Lin R."/>
            <person name="Xie B."/>
        </authorList>
    </citation>
    <scope>NUCLEOTIDE SEQUENCE</scope>
    <source>
        <strain evidence="4">BazhouSP</strain>
    </source>
</reference>
<evidence type="ECO:0000259" key="3">
    <source>
        <dbReference type="PROSITE" id="PS50822"/>
    </source>
</evidence>
<proteinExistence type="inferred from homology"/>
<dbReference type="InterPro" id="IPR012337">
    <property type="entry name" value="RNaseH-like_sf"/>
</dbReference>
<comment type="similarity">
    <text evidence="1">Belongs to the argonaute family.</text>
</comment>
<accession>A0AAD4N162</accession>
<dbReference type="PANTHER" id="PTHR22891">
    <property type="entry name" value="EUKARYOTIC TRANSLATION INITIATION FACTOR 2C"/>
    <property type="match status" value="1"/>
</dbReference>
<dbReference type="Gene3D" id="3.40.50.2300">
    <property type="match status" value="1"/>
</dbReference>
<keyword evidence="5" id="KW-1185">Reference proteome</keyword>
<dbReference type="AlphaFoldDB" id="A0AAD4N162"/>
<sequence length="928" mass="104279">MSDQFGSEFSSLRIGTQLEKEAEDILRAEGIQPQVPIVDEKKLQPQTGDVPLTTNVYGVLCKQAKVYQYDVIMSSVMKYSDGTEKKREFTKKDKNDAVVADRRDKCRDVFTYLQCKEKEFFADAGCVYYDLQSIMYTLSELNRVKTGPTGQVFKFPGSDMGPNWSHFSSIEVQIRHVSEKNSISLGDFGALTRDLTHTDRSLAQFLDIATSQKIMLAKNDHLTYSASTSFLLEPKTAGFLPTDEGFFQDNGSYLGIGMQKSVRFVEGPARLRGKNAALVVETKKTPFHIPETVLDKAKRLVRDINSLRENDVSKLSKFFSGLQVETKHLGRPQRFIVKGLENASARDKMFEADGSTISVEDHFMKKHKLKLNQPTLPLIKARGKDGKFSYFPMEVCTISDSQRVKTQQQTPRQVQEMIKKCAVAPSLLKVHNDKTFNSLQVKNDFLQKAGITVVDHPLNISGRSIPPPDLQFGRNAVSRINPNNYTWNGREFLIPSGCKKWAAFALMSPRDRLTEPDFVKFLERFANDANGRGMKIPRVAHHEVMGSNMNTLQDRVGKAKNNGCDFVLIVHPDAADDIHGGLKLFELEFSIVTQAIRYGTLMNMIQKGQPMTLSNIVNKTNVKLGGLNYSLSINSPDTREVLGSDTLYIGFGINHPGGGLGMSNDSGSSAGELDSNKPTAPSIVGYSANVGLEHSFEFIGDFVCQQPLRDEKVEVIRQVVGRCLEKYRANRKSEPKRIFIYRNGASEGQFAAILKYELPLVKLALEKARCSAAVNIIVSNKMQNIRFFAKEIDTRARPADQNIKPGLVVDHSVVHPIFTEFFLNSHRALQGTARTPKYTVLLNESGLHIEQFERITYQLCYGHQIVYMPTSLPSPVYIGNRYAERGRKLYQRWIEHPSSAGFQNNYALMTEKLGYYGNAELENRRINA</sequence>
<dbReference type="EMBL" id="JAKKPZ010000027">
    <property type="protein sequence ID" value="KAI1710150.1"/>
    <property type="molecule type" value="Genomic_DNA"/>
</dbReference>
<protein>
    <submittedName>
        <fullName evidence="4">Piwi domain-containing protein</fullName>
    </submittedName>
</protein>
<feature type="domain" description="PAZ" evidence="2">
    <location>
        <begin position="292"/>
        <end position="400"/>
    </location>
</feature>
<dbReference type="InterPro" id="IPR036397">
    <property type="entry name" value="RNaseH_sf"/>
</dbReference>
<dbReference type="SMART" id="SM00950">
    <property type="entry name" value="Piwi"/>
    <property type="match status" value="1"/>
</dbReference>
<evidence type="ECO:0000256" key="1">
    <source>
        <dbReference type="RuleBase" id="RU361178"/>
    </source>
</evidence>
<dbReference type="Gene3D" id="3.30.420.10">
    <property type="entry name" value="Ribonuclease H-like superfamily/Ribonuclease H"/>
    <property type="match status" value="1"/>
</dbReference>
<evidence type="ECO:0000259" key="2">
    <source>
        <dbReference type="PROSITE" id="PS50821"/>
    </source>
</evidence>
<dbReference type="PROSITE" id="PS50821">
    <property type="entry name" value="PAZ"/>
    <property type="match status" value="1"/>
</dbReference>
<dbReference type="SMART" id="SM00949">
    <property type="entry name" value="PAZ"/>
    <property type="match status" value="1"/>
</dbReference>
<evidence type="ECO:0000313" key="4">
    <source>
        <dbReference type="EMBL" id="KAI1710150.1"/>
    </source>
</evidence>
<dbReference type="SUPFAM" id="SSF101690">
    <property type="entry name" value="PAZ domain"/>
    <property type="match status" value="1"/>
</dbReference>
<dbReference type="Pfam" id="PF02171">
    <property type="entry name" value="Piwi"/>
    <property type="match status" value="1"/>
</dbReference>
<dbReference type="SUPFAM" id="SSF53098">
    <property type="entry name" value="Ribonuclease H-like"/>
    <property type="match status" value="1"/>
</dbReference>
<name>A0AAD4N162_9BILA</name>
<gene>
    <name evidence="4" type="ORF">DdX_10824</name>
</gene>
<dbReference type="Proteomes" id="UP001201812">
    <property type="component" value="Unassembled WGS sequence"/>
</dbReference>
<dbReference type="InterPro" id="IPR003100">
    <property type="entry name" value="PAZ_dom"/>
</dbReference>
<dbReference type="Pfam" id="PF02170">
    <property type="entry name" value="PAZ"/>
    <property type="match status" value="1"/>
</dbReference>
<comment type="caution">
    <text evidence="4">The sequence shown here is derived from an EMBL/GenBank/DDBJ whole genome shotgun (WGS) entry which is preliminary data.</text>
</comment>
<dbReference type="GO" id="GO:0003723">
    <property type="term" value="F:RNA binding"/>
    <property type="evidence" value="ECO:0007669"/>
    <property type="project" value="InterPro"/>
</dbReference>
<evidence type="ECO:0000313" key="5">
    <source>
        <dbReference type="Proteomes" id="UP001201812"/>
    </source>
</evidence>
<dbReference type="Gene3D" id="2.170.260.10">
    <property type="entry name" value="paz domain"/>
    <property type="match status" value="1"/>
</dbReference>
<organism evidence="4 5">
    <name type="scientific">Ditylenchus destructor</name>
    <dbReference type="NCBI Taxonomy" id="166010"/>
    <lineage>
        <taxon>Eukaryota</taxon>
        <taxon>Metazoa</taxon>
        <taxon>Ecdysozoa</taxon>
        <taxon>Nematoda</taxon>
        <taxon>Chromadorea</taxon>
        <taxon>Rhabditida</taxon>
        <taxon>Tylenchina</taxon>
        <taxon>Tylenchomorpha</taxon>
        <taxon>Sphaerularioidea</taxon>
        <taxon>Anguinidae</taxon>
        <taxon>Anguininae</taxon>
        <taxon>Ditylenchus</taxon>
    </lineage>
</organism>
<dbReference type="PROSITE" id="PS50822">
    <property type="entry name" value="PIWI"/>
    <property type="match status" value="1"/>
</dbReference>
<dbReference type="InterPro" id="IPR036085">
    <property type="entry name" value="PAZ_dom_sf"/>
</dbReference>
<feature type="domain" description="Piwi" evidence="3">
    <location>
        <begin position="565"/>
        <end position="891"/>
    </location>
</feature>
<dbReference type="CDD" id="cd02846">
    <property type="entry name" value="PAZ_argonaute_like"/>
    <property type="match status" value="1"/>
</dbReference>